<dbReference type="GO" id="GO:0016491">
    <property type="term" value="F:oxidoreductase activity"/>
    <property type="evidence" value="ECO:0007669"/>
    <property type="project" value="UniProtKB-KW"/>
</dbReference>
<sequence length="201" mass="22112">MYFPYYHTLLAALSAAVLTPTGDAVKTPGAAELLRCFNDQATDALERAEGSSKRSVEGFSLHNANIRKDWPSKVGSSDVPGARTRYDDFVAIHINQTLSIHGTGNFLTWHRYFIHSYVTALRDECGYEGYQPYWNWFKYRDNPTENPLFDGSEYSIGGDGEFWEHNGSTAGMGFVKIPSGDGGGCVTTGPLANMIINIGPV</sequence>
<evidence type="ECO:0000313" key="5">
    <source>
        <dbReference type="Proteomes" id="UP000689129"/>
    </source>
</evidence>
<dbReference type="Pfam" id="PF00264">
    <property type="entry name" value="Tyrosinase"/>
    <property type="match status" value="1"/>
</dbReference>
<accession>A0A8I3APL4</accession>
<dbReference type="InterPro" id="IPR050316">
    <property type="entry name" value="Tyrosinase/Hemocyanin"/>
</dbReference>
<dbReference type="AlphaFoldDB" id="A0A8I3APL4"/>
<feature type="domain" description="Tyrosinase copper-binding" evidence="3">
    <location>
        <begin position="84"/>
        <end position="200"/>
    </location>
</feature>
<feature type="signal peptide" evidence="2">
    <location>
        <begin position="1"/>
        <end position="24"/>
    </location>
</feature>
<evidence type="ECO:0000259" key="3">
    <source>
        <dbReference type="Pfam" id="PF00264"/>
    </source>
</evidence>
<feature type="chain" id="PRO_5034471989" evidence="2">
    <location>
        <begin position="25"/>
        <end position="201"/>
    </location>
</feature>
<dbReference type="PANTHER" id="PTHR11474:SF125">
    <property type="entry name" value="N-ACETYL-6-HYDROXYTRYPTOPHAN OXIDASE IVOB-RELATED"/>
    <property type="match status" value="1"/>
</dbReference>
<dbReference type="OrthoDB" id="6132182at2759"/>
<evidence type="ECO:0000256" key="1">
    <source>
        <dbReference type="ARBA" id="ARBA00023002"/>
    </source>
</evidence>
<name>A0A8I3APL4_VERLO</name>
<comment type="caution">
    <text evidence="4">The sequence shown here is derived from an EMBL/GenBank/DDBJ whole genome shotgun (WGS) entry which is preliminary data.</text>
</comment>
<gene>
    <name evidence="4" type="ORF">HYQ45_008019</name>
</gene>
<dbReference type="PANTHER" id="PTHR11474">
    <property type="entry name" value="TYROSINASE FAMILY MEMBER"/>
    <property type="match status" value="1"/>
</dbReference>
<organism evidence="4 5">
    <name type="scientific">Verticillium longisporum</name>
    <name type="common">Verticillium dahliae var. longisporum</name>
    <dbReference type="NCBI Taxonomy" id="100787"/>
    <lineage>
        <taxon>Eukaryota</taxon>
        <taxon>Fungi</taxon>
        <taxon>Dikarya</taxon>
        <taxon>Ascomycota</taxon>
        <taxon>Pezizomycotina</taxon>
        <taxon>Sordariomycetes</taxon>
        <taxon>Hypocreomycetidae</taxon>
        <taxon>Glomerellales</taxon>
        <taxon>Plectosphaerellaceae</taxon>
        <taxon>Verticillium</taxon>
    </lineage>
</organism>
<dbReference type="EMBL" id="JAEMWZ010000150">
    <property type="protein sequence ID" value="KAG7133880.1"/>
    <property type="molecule type" value="Genomic_DNA"/>
</dbReference>
<evidence type="ECO:0000256" key="2">
    <source>
        <dbReference type="SAM" id="SignalP"/>
    </source>
</evidence>
<dbReference type="InterPro" id="IPR002227">
    <property type="entry name" value="Tyrosinase_Cu-bd"/>
</dbReference>
<evidence type="ECO:0000313" key="4">
    <source>
        <dbReference type="EMBL" id="KAG7133880.1"/>
    </source>
</evidence>
<protein>
    <submittedName>
        <fullName evidence="4">Tyrosinase P like protein</fullName>
    </submittedName>
</protein>
<dbReference type="Proteomes" id="UP000689129">
    <property type="component" value="Unassembled WGS sequence"/>
</dbReference>
<keyword evidence="1" id="KW-0560">Oxidoreductase</keyword>
<keyword evidence="2" id="KW-0732">Signal</keyword>
<proteinExistence type="predicted"/>
<reference evidence="4" key="1">
    <citation type="journal article" date="2021" name="Mol. Plant Pathol.">
        <title>A 20-kb lineage-specific genomic region tames virulence in pathogenic amphidiploid Verticillium longisporum.</title>
        <authorList>
            <person name="Harting R."/>
            <person name="Starke J."/>
            <person name="Kusch H."/>
            <person name="Poggeler S."/>
            <person name="Maurus I."/>
            <person name="Schluter R."/>
            <person name="Landesfeind M."/>
            <person name="Bulla I."/>
            <person name="Nowrousian M."/>
            <person name="de Jonge R."/>
            <person name="Stahlhut G."/>
            <person name="Hoff K.J."/>
            <person name="Asshauer K.P."/>
            <person name="Thurmer A."/>
            <person name="Stanke M."/>
            <person name="Daniel R."/>
            <person name="Morgenstern B."/>
            <person name="Thomma B.P.H.J."/>
            <person name="Kronstad J.W."/>
            <person name="Braus-Stromeyer S.A."/>
            <person name="Braus G.H."/>
        </authorList>
    </citation>
    <scope>NUCLEOTIDE SEQUENCE</scope>
    <source>
        <strain evidence="4">Vl32</strain>
    </source>
</reference>